<reference evidence="2 3" key="1">
    <citation type="journal article" date="2009" name="Stand. Genomic Sci.">
        <title>Complete genome sequence of Sanguibacter keddieii type strain (ST-74).</title>
        <authorList>
            <person name="Ivanova N."/>
            <person name="Sikorski J."/>
            <person name="Sims D."/>
            <person name="Brettin T."/>
            <person name="Detter J.C."/>
            <person name="Han C."/>
            <person name="Lapidus A."/>
            <person name="Copeland A."/>
            <person name="Glavina Del Rio T."/>
            <person name="Nolan M."/>
            <person name="Chen F."/>
            <person name="Lucas S."/>
            <person name="Tice H."/>
            <person name="Cheng J.F."/>
            <person name="Bruce D."/>
            <person name="Goodwin L."/>
            <person name="Pitluck S."/>
            <person name="Pati A."/>
            <person name="Mavromatis K."/>
            <person name="Chen A."/>
            <person name="Palaniappan K."/>
            <person name="D'haeseleer P."/>
            <person name="Chain P."/>
            <person name="Bristow J."/>
            <person name="Eisen J.A."/>
            <person name="Markowitz V."/>
            <person name="Hugenholtz P."/>
            <person name="Goker M."/>
            <person name="Pukall R."/>
            <person name="Klenk H.P."/>
            <person name="Kyrpides N.C."/>
        </authorList>
    </citation>
    <scope>NUCLEOTIDE SEQUENCE [LARGE SCALE GENOMIC DNA]</scope>
    <source>
        <strain evidence="3">ATCC 51767 / DSM 10542 / NCFB 3025 / ST-74</strain>
    </source>
</reference>
<feature type="compositionally biased region" description="Low complexity" evidence="1">
    <location>
        <begin position="242"/>
        <end position="257"/>
    </location>
</feature>
<keyword evidence="3" id="KW-1185">Reference proteome</keyword>
<dbReference type="Pfam" id="PF07920">
    <property type="entry name" value="DUF1684"/>
    <property type="match status" value="1"/>
</dbReference>
<organism evidence="2 3">
    <name type="scientific">Sanguibacter keddieii (strain ATCC 51767 / DSM 10542 / NCFB 3025 / ST-74)</name>
    <dbReference type="NCBI Taxonomy" id="446469"/>
    <lineage>
        <taxon>Bacteria</taxon>
        <taxon>Bacillati</taxon>
        <taxon>Actinomycetota</taxon>
        <taxon>Actinomycetes</taxon>
        <taxon>Micrococcales</taxon>
        <taxon>Sanguibacteraceae</taxon>
        <taxon>Sanguibacter</taxon>
    </lineage>
</organism>
<dbReference type="Proteomes" id="UP000000322">
    <property type="component" value="Chromosome"/>
</dbReference>
<feature type="region of interest" description="Disordered" evidence="1">
    <location>
        <begin position="283"/>
        <end position="303"/>
    </location>
</feature>
<dbReference type="AlphaFoldDB" id="D1BES1"/>
<feature type="region of interest" description="Disordered" evidence="1">
    <location>
        <begin position="240"/>
        <end position="260"/>
    </location>
</feature>
<dbReference type="eggNOG" id="COG3358">
    <property type="taxonomic scope" value="Bacteria"/>
</dbReference>
<dbReference type="EMBL" id="CP001819">
    <property type="protein sequence ID" value="ACZ23357.1"/>
    <property type="molecule type" value="Genomic_DNA"/>
</dbReference>
<accession>D1BES1</accession>
<evidence type="ECO:0000313" key="3">
    <source>
        <dbReference type="Proteomes" id="UP000000322"/>
    </source>
</evidence>
<dbReference type="RefSeq" id="WP_012868425.1">
    <property type="nucleotide sequence ID" value="NC_013521.1"/>
</dbReference>
<gene>
    <name evidence="2" type="ordered locus">Sked_34690</name>
</gene>
<proteinExistence type="predicted"/>
<dbReference type="PANTHER" id="PTHR41913">
    <property type="entry name" value="DUF1684 DOMAIN-CONTAINING PROTEIN"/>
    <property type="match status" value="1"/>
</dbReference>
<sequence length="303" mass="31888">MTTATTPTSERVDAVSTETSTSTAAAEWASWHAERERGLTGEHGWLTLTALRFLSGTPQSIPGIAGEWWADADGAHVRATASEGLRAWDTRTGRDTDEAALDGQHTVVVPEAGSTLAALGADGVAAEVALRTGRYVVRVRDPKAPARTGFTGVPTYAYDPSWVLDAPVRWYDEPRPTLVRAAQPGLRHHVRVVGELDVVRDGVTTTLAITGQQAGTGSVLFSDTTQDTAEWRVVSLPPVHEAAPGAGASGDAPASGGLPTTVRLDLNRALNFPAAFSDHGTCPRPVDGNHLPVPVTAGEKDPR</sequence>
<evidence type="ECO:0000313" key="2">
    <source>
        <dbReference type="EMBL" id="ACZ23357.1"/>
    </source>
</evidence>
<dbReference type="OrthoDB" id="5493262at2"/>
<dbReference type="HOGENOM" id="CLU_093051_0_0_11"/>
<name>D1BES1_SANKS</name>
<feature type="region of interest" description="Disordered" evidence="1">
    <location>
        <begin position="1"/>
        <end position="23"/>
    </location>
</feature>
<evidence type="ECO:0000256" key="1">
    <source>
        <dbReference type="SAM" id="MobiDB-lite"/>
    </source>
</evidence>
<dbReference type="PANTHER" id="PTHR41913:SF1">
    <property type="entry name" value="DUF1684 DOMAIN-CONTAINING PROTEIN"/>
    <property type="match status" value="1"/>
</dbReference>
<protein>
    <submittedName>
        <fullName evidence="2">Uncharacterized conserved protein</fullName>
    </submittedName>
</protein>
<dbReference type="STRING" id="446469.Sked_34690"/>
<dbReference type="InterPro" id="IPR012467">
    <property type="entry name" value="DUF1684"/>
</dbReference>
<dbReference type="KEGG" id="ske:Sked_34690"/>